<dbReference type="Pfam" id="PF00149">
    <property type="entry name" value="Metallophos"/>
    <property type="match status" value="1"/>
</dbReference>
<dbReference type="PRINTS" id="PR00114">
    <property type="entry name" value="STPHPHTASE"/>
</dbReference>
<protein>
    <recommendedName>
        <fullName evidence="8">Serine/threonine-protein phosphatase</fullName>
        <ecNumber evidence="8">3.1.3.16</ecNumber>
    </recommendedName>
</protein>
<dbReference type="InterPro" id="IPR029052">
    <property type="entry name" value="Metallo-depent_PP-like"/>
</dbReference>
<evidence type="ECO:0000256" key="4">
    <source>
        <dbReference type="ARBA" id="ARBA00022912"/>
    </source>
</evidence>
<comment type="catalytic activity">
    <reaction evidence="6">
        <text>O-phospho-L-seryl-[protein] + H2O = L-seryl-[protein] + phosphate</text>
        <dbReference type="Rhea" id="RHEA:20629"/>
        <dbReference type="Rhea" id="RHEA-COMP:9863"/>
        <dbReference type="Rhea" id="RHEA-COMP:11604"/>
        <dbReference type="ChEBI" id="CHEBI:15377"/>
        <dbReference type="ChEBI" id="CHEBI:29999"/>
        <dbReference type="ChEBI" id="CHEBI:43474"/>
        <dbReference type="ChEBI" id="CHEBI:83421"/>
        <dbReference type="EC" id="3.1.3.16"/>
    </reaction>
</comment>
<dbReference type="PROSITE" id="PS00125">
    <property type="entry name" value="SER_THR_PHOSPHATASE"/>
    <property type="match status" value="1"/>
</dbReference>
<dbReference type="GO" id="GO:0004722">
    <property type="term" value="F:protein serine/threonine phosphatase activity"/>
    <property type="evidence" value="ECO:0007669"/>
    <property type="project" value="UniProtKB-EC"/>
</dbReference>
<sequence length="615" mass="71282">MKRNKGLSGGGRKFHDKARSLPSHKNCKDVKQKEIYVPKSSGSNQGKESNKKSFSREILRMEETQKEVELIYPIKNVSQSQLKRLSEYIKKCGDCKDGDKSQNYYKTLLISYLDLIIENYDGGCCTFNVSKLVTLSIFNDVCHRVSEIFSSESTLLMINSETKNENFLILSDLHGCFDVLVYNFNFNYCIPKNKVIILGDYVDKGPDDAFMCFLLFLLKICWPDKIFLLKGNHEVRDMNRQKKFPDNCGNLLGDSNTFYLYNFVFERMPLAAIWNNTVYLAHGGISQWMNGREDIISIKRPLKLNRTLKTRLLITDILWSDPYRKTYNKKDNFSKFFAPSKRGCGYAYSKEGLENIMKYINVSKIIRGHQTSNEGFVEEYKNICYTVHSKPNSCTTTTYGSACQLSLDANNNAVIKQLKYKLDMDKNVIIKALEKFKNLWKNSKVSPYTFKQKCPYCLDKEEYLNELGCQERILVTHAQIMMWMSNYKTSTTTEMILGSKVSKKLKNLTRLLSRFPVYLDFCVWPKIGISIRPIDVIDDKENELVTTILKKIEKLEDKSIIKSNPKLTVDVLPFLLLNQSEIRKRKNYNFTSDDEEDDEETFDEKDDSEEDDASC</sequence>
<keyword evidence="4" id="KW-0904">Protein phosphatase</keyword>
<comment type="cofactor">
    <cofactor evidence="1">
        <name>Mn(2+)</name>
        <dbReference type="ChEBI" id="CHEBI:29035"/>
    </cofactor>
</comment>
<dbReference type="InterPro" id="IPR050341">
    <property type="entry name" value="PP1_catalytic_subunit"/>
</dbReference>
<accession>A0A0K0FZQ4</accession>
<evidence type="ECO:0000256" key="3">
    <source>
        <dbReference type="ARBA" id="ARBA00022801"/>
    </source>
</evidence>
<dbReference type="WBParaSite" id="SVE_1793400.1">
    <property type="protein sequence ID" value="SVE_1793400.1"/>
    <property type="gene ID" value="SVE_1793400"/>
</dbReference>
<dbReference type="InterPro" id="IPR004843">
    <property type="entry name" value="Calcineurin-like_PHP"/>
</dbReference>
<dbReference type="PANTHER" id="PTHR11668:SF300">
    <property type="entry name" value="SERINE_THREONINE-PROTEIN PHOSPHATASE"/>
    <property type="match status" value="1"/>
</dbReference>
<proteinExistence type="inferred from homology"/>
<dbReference type="AlphaFoldDB" id="A0A0K0FZQ4"/>
<dbReference type="EC" id="3.1.3.16" evidence="8"/>
<evidence type="ECO:0000256" key="2">
    <source>
        <dbReference type="ARBA" id="ARBA00022723"/>
    </source>
</evidence>
<feature type="domain" description="Serine/threonine specific protein phosphatases" evidence="10">
    <location>
        <begin position="229"/>
        <end position="234"/>
    </location>
</feature>
<evidence type="ECO:0000256" key="8">
    <source>
        <dbReference type="RuleBase" id="RU004273"/>
    </source>
</evidence>
<dbReference type="InterPro" id="IPR006186">
    <property type="entry name" value="Ser/Thr-sp_prot-phosphatase"/>
</dbReference>
<evidence type="ECO:0000256" key="7">
    <source>
        <dbReference type="ARBA" id="ARBA00048336"/>
    </source>
</evidence>
<comment type="catalytic activity">
    <reaction evidence="7 8">
        <text>O-phospho-L-threonyl-[protein] + H2O = L-threonyl-[protein] + phosphate</text>
        <dbReference type="Rhea" id="RHEA:47004"/>
        <dbReference type="Rhea" id="RHEA-COMP:11060"/>
        <dbReference type="Rhea" id="RHEA-COMP:11605"/>
        <dbReference type="ChEBI" id="CHEBI:15377"/>
        <dbReference type="ChEBI" id="CHEBI:30013"/>
        <dbReference type="ChEBI" id="CHEBI:43474"/>
        <dbReference type="ChEBI" id="CHEBI:61977"/>
        <dbReference type="EC" id="3.1.3.16"/>
    </reaction>
</comment>
<dbReference type="GO" id="GO:0005634">
    <property type="term" value="C:nucleus"/>
    <property type="evidence" value="ECO:0007669"/>
    <property type="project" value="TreeGrafter"/>
</dbReference>
<comment type="similarity">
    <text evidence="8">Belongs to the PPP phosphatase family.</text>
</comment>
<dbReference type="SUPFAM" id="SSF56300">
    <property type="entry name" value="Metallo-dependent phosphatases"/>
    <property type="match status" value="1"/>
</dbReference>
<evidence type="ECO:0000256" key="5">
    <source>
        <dbReference type="ARBA" id="ARBA00023211"/>
    </source>
</evidence>
<dbReference type="GO" id="GO:0046872">
    <property type="term" value="F:metal ion binding"/>
    <property type="evidence" value="ECO:0007669"/>
    <property type="project" value="UniProtKB-KW"/>
</dbReference>
<dbReference type="STRING" id="75913.A0A0K0FZQ4"/>
<keyword evidence="2" id="KW-0479">Metal-binding</keyword>
<feature type="compositionally biased region" description="Acidic residues" evidence="9">
    <location>
        <begin position="592"/>
        <end position="615"/>
    </location>
</feature>
<dbReference type="Gene3D" id="3.60.21.10">
    <property type="match status" value="1"/>
</dbReference>
<dbReference type="SMART" id="SM00156">
    <property type="entry name" value="PP2Ac"/>
    <property type="match status" value="1"/>
</dbReference>
<feature type="compositionally biased region" description="Basic and acidic residues" evidence="9">
    <location>
        <begin position="26"/>
        <end position="36"/>
    </location>
</feature>
<evidence type="ECO:0000259" key="10">
    <source>
        <dbReference type="PROSITE" id="PS00125"/>
    </source>
</evidence>
<reference evidence="11" key="1">
    <citation type="submission" date="2014-07" db="EMBL/GenBank/DDBJ databases">
        <authorList>
            <person name="Martin A.A"/>
            <person name="De Silva N."/>
        </authorList>
    </citation>
    <scope>NUCLEOTIDE SEQUENCE</scope>
</reference>
<feature type="region of interest" description="Disordered" evidence="9">
    <location>
        <begin position="1"/>
        <end position="53"/>
    </location>
</feature>
<dbReference type="PANTHER" id="PTHR11668">
    <property type="entry name" value="SERINE/THREONINE PROTEIN PHOSPHATASE"/>
    <property type="match status" value="1"/>
</dbReference>
<evidence type="ECO:0000313" key="12">
    <source>
        <dbReference type="WBParaSite" id="SVE_1793400.1"/>
    </source>
</evidence>
<keyword evidence="11" id="KW-1185">Reference proteome</keyword>
<evidence type="ECO:0000256" key="9">
    <source>
        <dbReference type="SAM" id="MobiDB-lite"/>
    </source>
</evidence>
<keyword evidence="5" id="KW-0464">Manganese</keyword>
<feature type="region of interest" description="Disordered" evidence="9">
    <location>
        <begin position="588"/>
        <end position="615"/>
    </location>
</feature>
<dbReference type="CDD" id="cd00144">
    <property type="entry name" value="MPP_PPP_family"/>
    <property type="match status" value="1"/>
</dbReference>
<dbReference type="Proteomes" id="UP000035680">
    <property type="component" value="Unassembled WGS sequence"/>
</dbReference>
<evidence type="ECO:0000256" key="1">
    <source>
        <dbReference type="ARBA" id="ARBA00001936"/>
    </source>
</evidence>
<evidence type="ECO:0000313" key="11">
    <source>
        <dbReference type="Proteomes" id="UP000035680"/>
    </source>
</evidence>
<keyword evidence="3 8" id="KW-0378">Hydrolase</keyword>
<reference evidence="12" key="2">
    <citation type="submission" date="2015-08" db="UniProtKB">
        <authorList>
            <consortium name="WormBaseParasite"/>
        </authorList>
    </citation>
    <scope>IDENTIFICATION</scope>
</reference>
<evidence type="ECO:0000256" key="6">
    <source>
        <dbReference type="ARBA" id="ARBA00047761"/>
    </source>
</evidence>
<name>A0A0K0FZQ4_STRVS</name>
<organism evidence="11 12">
    <name type="scientific">Strongyloides venezuelensis</name>
    <name type="common">Threadworm</name>
    <dbReference type="NCBI Taxonomy" id="75913"/>
    <lineage>
        <taxon>Eukaryota</taxon>
        <taxon>Metazoa</taxon>
        <taxon>Ecdysozoa</taxon>
        <taxon>Nematoda</taxon>
        <taxon>Chromadorea</taxon>
        <taxon>Rhabditida</taxon>
        <taxon>Tylenchina</taxon>
        <taxon>Panagrolaimomorpha</taxon>
        <taxon>Strongyloidoidea</taxon>
        <taxon>Strongyloididae</taxon>
        <taxon>Strongyloides</taxon>
    </lineage>
</organism>
<dbReference type="GO" id="GO:0005737">
    <property type="term" value="C:cytoplasm"/>
    <property type="evidence" value="ECO:0007669"/>
    <property type="project" value="TreeGrafter"/>
</dbReference>